<evidence type="ECO:0000313" key="11">
    <source>
        <dbReference type="EMBL" id="VDL71219.1"/>
    </source>
</evidence>
<feature type="compositionally biased region" description="Basic and acidic residues" evidence="7">
    <location>
        <begin position="448"/>
        <end position="460"/>
    </location>
</feature>
<dbReference type="PANTHER" id="PTHR23270:SF10">
    <property type="entry name" value="PROTEIN RRP5 HOMOLOG"/>
    <property type="match status" value="1"/>
</dbReference>
<dbReference type="Gene3D" id="1.25.40.10">
    <property type="entry name" value="Tetratricopeptide repeat domain"/>
    <property type="match status" value="1"/>
</dbReference>
<evidence type="ECO:0000259" key="10">
    <source>
        <dbReference type="PROSITE" id="PS50126"/>
    </source>
</evidence>
<protein>
    <submittedName>
        <fullName evidence="13">Protein RRP5 homolog (inferred by orthology to a human protein)</fullName>
    </submittedName>
</protein>
<dbReference type="Gene3D" id="3.90.190.10">
    <property type="entry name" value="Protein tyrosine phosphatase superfamily"/>
    <property type="match status" value="1"/>
</dbReference>
<keyword evidence="3" id="KW-0677">Repeat</keyword>
<feature type="domain" description="Tyrosine-protein phosphatase" evidence="8">
    <location>
        <begin position="850"/>
        <end position="992"/>
    </location>
</feature>
<proteinExistence type="predicted"/>
<keyword evidence="4" id="KW-0378">Hydrolase</keyword>
<evidence type="ECO:0000313" key="13">
    <source>
        <dbReference type="WBParaSite" id="NBR_0000762901-mRNA-1"/>
    </source>
</evidence>
<evidence type="ECO:0000256" key="3">
    <source>
        <dbReference type="ARBA" id="ARBA00022737"/>
    </source>
</evidence>
<dbReference type="Pfam" id="PF00782">
    <property type="entry name" value="DSPc"/>
    <property type="match status" value="1"/>
</dbReference>
<keyword evidence="12" id="KW-1185">Reference proteome</keyword>
<reference evidence="13" key="1">
    <citation type="submission" date="2016-04" db="UniProtKB">
        <authorList>
            <consortium name="WormBaseParasite"/>
        </authorList>
    </citation>
    <scope>IDENTIFICATION</scope>
</reference>
<dbReference type="STRING" id="27835.A0A0N4XXC9"/>
<dbReference type="InterPro" id="IPR012340">
    <property type="entry name" value="NA-bd_OB-fold"/>
</dbReference>
<evidence type="ECO:0000259" key="9">
    <source>
        <dbReference type="PROSITE" id="PS50056"/>
    </source>
</evidence>
<feature type="region of interest" description="Disordered" evidence="7">
    <location>
        <begin position="429"/>
        <end position="472"/>
    </location>
</feature>
<dbReference type="GO" id="GO:0003723">
    <property type="term" value="F:RNA binding"/>
    <property type="evidence" value="ECO:0007669"/>
    <property type="project" value="TreeGrafter"/>
</dbReference>
<evidence type="ECO:0000256" key="1">
    <source>
        <dbReference type="ARBA" id="ARBA00004604"/>
    </source>
</evidence>
<dbReference type="PROSITE" id="PS50056">
    <property type="entry name" value="TYR_PHOSPHATASE_2"/>
    <property type="match status" value="1"/>
</dbReference>
<dbReference type="InterPro" id="IPR055430">
    <property type="entry name" value="HAT_Syf1_CNRKL1_C"/>
</dbReference>
<dbReference type="Proteomes" id="UP000271162">
    <property type="component" value="Unassembled WGS sequence"/>
</dbReference>
<dbReference type="SUPFAM" id="SSF48452">
    <property type="entry name" value="TPR-like"/>
    <property type="match status" value="2"/>
</dbReference>
<evidence type="ECO:0000313" key="12">
    <source>
        <dbReference type="Proteomes" id="UP000271162"/>
    </source>
</evidence>
<dbReference type="PROSITE" id="PS00383">
    <property type="entry name" value="TYR_PHOSPHATASE_1"/>
    <property type="match status" value="1"/>
</dbReference>
<dbReference type="PANTHER" id="PTHR23270">
    <property type="entry name" value="PROGRAMMED CELL DEATH PROTEIN 11 PRE-RRNA PROCESSING PROTEIN RRP5"/>
    <property type="match status" value="1"/>
</dbReference>
<dbReference type="EMBL" id="UYSL01019908">
    <property type="protein sequence ID" value="VDL71219.1"/>
    <property type="molecule type" value="Genomic_DNA"/>
</dbReference>
<evidence type="ECO:0000259" key="8">
    <source>
        <dbReference type="PROSITE" id="PS50054"/>
    </source>
</evidence>
<dbReference type="InterPro" id="IPR003029">
    <property type="entry name" value="S1_domain"/>
</dbReference>
<evidence type="ECO:0000256" key="4">
    <source>
        <dbReference type="ARBA" id="ARBA00022801"/>
    </source>
</evidence>
<dbReference type="SUPFAM" id="SSF52799">
    <property type="entry name" value="(Phosphotyrosine protein) phosphatases II"/>
    <property type="match status" value="1"/>
</dbReference>
<dbReference type="InterPro" id="IPR003107">
    <property type="entry name" value="HAT"/>
</dbReference>
<dbReference type="PROSITE" id="PS50126">
    <property type="entry name" value="S1"/>
    <property type="match status" value="1"/>
</dbReference>
<dbReference type="SMART" id="SM00316">
    <property type="entry name" value="S1"/>
    <property type="match status" value="1"/>
</dbReference>
<name>A0A0N4XXC9_NIPBR</name>
<feature type="region of interest" description="Disordered" evidence="7">
    <location>
        <begin position="485"/>
        <end position="531"/>
    </location>
</feature>
<dbReference type="SUPFAM" id="SSF50249">
    <property type="entry name" value="Nucleic acid-binding proteins"/>
    <property type="match status" value="1"/>
</dbReference>
<dbReference type="SMART" id="SM00386">
    <property type="entry name" value="HAT"/>
    <property type="match status" value="6"/>
</dbReference>
<accession>A0A0N4XXC9</accession>
<dbReference type="GO" id="GO:0032040">
    <property type="term" value="C:small-subunit processome"/>
    <property type="evidence" value="ECO:0007669"/>
    <property type="project" value="TreeGrafter"/>
</dbReference>
<evidence type="ECO:0000256" key="5">
    <source>
        <dbReference type="ARBA" id="ARBA00022912"/>
    </source>
</evidence>
<dbReference type="GO" id="GO:0006364">
    <property type="term" value="P:rRNA processing"/>
    <property type="evidence" value="ECO:0007669"/>
    <property type="project" value="UniProtKB-KW"/>
</dbReference>
<keyword evidence="6" id="KW-0539">Nucleus</keyword>
<dbReference type="WBParaSite" id="NBR_0000762901-mRNA-1">
    <property type="protein sequence ID" value="NBR_0000762901-mRNA-1"/>
    <property type="gene ID" value="NBR_0000762901"/>
</dbReference>
<gene>
    <name evidence="11" type="ORF">NBR_LOCUS7630</name>
</gene>
<dbReference type="InterPro" id="IPR029021">
    <property type="entry name" value="Prot-tyrosine_phosphatase-like"/>
</dbReference>
<evidence type="ECO:0000256" key="6">
    <source>
        <dbReference type="ARBA" id="ARBA00023242"/>
    </source>
</evidence>
<reference evidence="11 12" key="2">
    <citation type="submission" date="2018-11" db="EMBL/GenBank/DDBJ databases">
        <authorList>
            <consortium name="Pathogen Informatics"/>
        </authorList>
    </citation>
    <scope>NUCLEOTIDE SEQUENCE [LARGE SCALE GENOMIC DNA]</scope>
</reference>
<dbReference type="Pfam" id="PF14559">
    <property type="entry name" value="TPR_19"/>
    <property type="match status" value="1"/>
</dbReference>
<evidence type="ECO:0000256" key="7">
    <source>
        <dbReference type="SAM" id="MobiDB-lite"/>
    </source>
</evidence>
<dbReference type="InterPro" id="IPR016130">
    <property type="entry name" value="Tyr_Pase_AS"/>
</dbReference>
<dbReference type="InterPro" id="IPR000387">
    <property type="entry name" value="Tyr_Pase_dom"/>
</dbReference>
<dbReference type="InterPro" id="IPR011990">
    <property type="entry name" value="TPR-like_helical_dom_sf"/>
</dbReference>
<dbReference type="PROSITE" id="PS50054">
    <property type="entry name" value="TYR_PHOSPHATASE_DUAL"/>
    <property type="match status" value="1"/>
</dbReference>
<dbReference type="AlphaFoldDB" id="A0A0N4XXC9"/>
<feature type="domain" description="Tyrosine specific protein phosphatases" evidence="9">
    <location>
        <begin position="919"/>
        <end position="971"/>
    </location>
</feature>
<keyword evidence="5" id="KW-0904">Protein phosphatase</keyword>
<dbReference type="InterPro" id="IPR000340">
    <property type="entry name" value="Dual-sp_phosphatase_cat-dom"/>
</dbReference>
<dbReference type="InterPro" id="IPR020422">
    <property type="entry name" value="TYR_PHOSPHATASE_DUAL_dom"/>
</dbReference>
<organism evidence="13">
    <name type="scientific">Nippostrongylus brasiliensis</name>
    <name type="common">Rat hookworm</name>
    <dbReference type="NCBI Taxonomy" id="27835"/>
    <lineage>
        <taxon>Eukaryota</taxon>
        <taxon>Metazoa</taxon>
        <taxon>Ecdysozoa</taxon>
        <taxon>Nematoda</taxon>
        <taxon>Chromadorea</taxon>
        <taxon>Rhabditida</taxon>
        <taxon>Rhabditina</taxon>
        <taxon>Rhabditomorpha</taxon>
        <taxon>Strongyloidea</taxon>
        <taxon>Heligmosomidae</taxon>
        <taxon>Nippostrongylus</taxon>
    </lineage>
</organism>
<dbReference type="Pfam" id="PF23231">
    <property type="entry name" value="HAT_Syf1_CNRKL1_C"/>
    <property type="match status" value="1"/>
</dbReference>
<evidence type="ECO:0000256" key="2">
    <source>
        <dbReference type="ARBA" id="ARBA00022552"/>
    </source>
</evidence>
<sequence length="1139" mass="127431">MGSVRKGNYKDGVKVGDKIKCIVIGYVFPRNDAELVMIDTAGKSNTNDKSKKKKKNKEETPEATRVILTKRDYIAVLRDGCKLVFVPSRFHPNQVVELKNARVSCTDVVELGDTVSVRNNVDIGLLKGDEELIVKLIASSKKASKSFPGKKSESKTSDSPKSKAELVGRLHASELPAKLLENSVFPMEEFIKRNLKKAVVVRVINIMKVKRGDSKVRIAELTMVYSKLAEKRKKASLLSFQTVFKVEAPDRDGELFECLPKGGEMRWAKVLSIVKMKKKCHRSIASNYEKVQQHIANFKQDGIFHLYALRQDQNPQRNYLCAEGRYETYLKQKDQPAEKENRRRLLVDRSLVTTGMTCDGFVAKHSPDAVLVEIGPGIVGRIRKAHHPEINSVALNSVITVRVRSVDSEGRISLTFVAVVCQGVLPGAQERKRPADEASVATSKKGKKEQQEVEELEKVSLPDPGFDWSNSGFRPEDLAAVGKLGVDEDKPSGDDSKEPSNEVQKPSEGKKERQKEKKKVMTKEEEDMEKERKLVSREVELAGDFEPETQEDFARLLRKDPNSAEIWIRYISFFLGKNDLTKARATAERALTVINYREEAEIFNIWTAFLNMEVAYGDENSAKEVFKRACGNADAFKMHKQMAAIYSDAGKNEEANEIFDAMVKKFRANSDDVWTLYGEHLMKTERTEEARELMKRALASVPKQRHVSLISRFAQMEFRHGDVERGRTLFESLVTAYPKKTDQWLVYADLCLKHSGIEMTRRLSVSELSRIMACRAGLDLQGNSCSLSFLFQMKFYYLRQVLERACALPLGIHKLRPLFRKWMEAEERYGDDESRSLVTVALACSPSGTEMNEIIPNLFLGSLRDATDVEQLKKNRIQYVVSVHDLSARHPAHEHLKVLRIQLSDCSSSDISSHFAATNQFIHAARLKQAAVLVHCLAGVSRSATVVAAYLITVCDLSFLNALSLISRKRPVINPNFGFRMQLCSFADRVSSKLFFFVCAVAERLRLREHFGASIFDAQWVADKAVTRSKIDWDNMGLDASQSGVATLPFSETGSACGPVTVTPVGDQSASTGPTAIPGVNPLPLGMETTTTTIVPSSAVPLPIRKIVARALPLPQSHRVQVLTIAHNPVLSEAGFIDE</sequence>
<feature type="region of interest" description="Disordered" evidence="7">
    <location>
        <begin position="43"/>
        <end position="62"/>
    </location>
</feature>
<dbReference type="InterPro" id="IPR045209">
    <property type="entry name" value="Rrp5"/>
</dbReference>
<comment type="subcellular location">
    <subcellularLocation>
        <location evidence="1">Nucleus</location>
        <location evidence="1">Nucleolus</location>
    </subcellularLocation>
</comment>
<dbReference type="SMART" id="SM00195">
    <property type="entry name" value="DSPc"/>
    <property type="match status" value="1"/>
</dbReference>
<keyword evidence="2" id="KW-0698">rRNA processing</keyword>
<feature type="domain" description="S1 motif" evidence="10">
    <location>
        <begin position="355"/>
        <end position="417"/>
    </location>
</feature>
<dbReference type="GO" id="GO:0004721">
    <property type="term" value="F:phosphoprotein phosphatase activity"/>
    <property type="evidence" value="ECO:0007669"/>
    <property type="project" value="UniProtKB-KW"/>
</dbReference>